<protein>
    <submittedName>
        <fullName evidence="4">DUF2568 domain-containing protein</fullName>
    </submittedName>
</protein>
<evidence type="ECO:0000313" key="3">
    <source>
        <dbReference type="Proteomes" id="UP000279833"/>
    </source>
</evidence>
<dbReference type="EMBL" id="UZAK01009722">
    <property type="protein sequence ID" value="VDO97282.1"/>
    <property type="molecule type" value="Genomic_DNA"/>
</dbReference>
<proteinExistence type="predicted"/>
<feature type="transmembrane region" description="Helical" evidence="1">
    <location>
        <begin position="12"/>
        <end position="31"/>
    </location>
</feature>
<reference evidence="4" key="1">
    <citation type="submission" date="2016-06" db="UniProtKB">
        <authorList>
            <consortium name="WormBaseParasite"/>
        </authorList>
    </citation>
    <scope>IDENTIFICATION</scope>
</reference>
<evidence type="ECO:0000256" key="1">
    <source>
        <dbReference type="SAM" id="Phobius"/>
    </source>
</evidence>
<evidence type="ECO:0000313" key="2">
    <source>
        <dbReference type="EMBL" id="VDO97282.1"/>
    </source>
</evidence>
<gene>
    <name evidence="2" type="ORF">SCUD_LOCUS5647</name>
</gene>
<evidence type="ECO:0000313" key="4">
    <source>
        <dbReference type="WBParaSite" id="SCUD_0000564701-mRNA-1"/>
    </source>
</evidence>
<keyword evidence="3" id="KW-1185">Reference proteome</keyword>
<dbReference type="AlphaFoldDB" id="A0A183JSF7"/>
<name>A0A183JSF7_9TREM</name>
<organism evidence="4">
    <name type="scientific">Schistosoma curassoni</name>
    <dbReference type="NCBI Taxonomy" id="6186"/>
    <lineage>
        <taxon>Eukaryota</taxon>
        <taxon>Metazoa</taxon>
        <taxon>Spiralia</taxon>
        <taxon>Lophotrochozoa</taxon>
        <taxon>Platyhelminthes</taxon>
        <taxon>Trematoda</taxon>
        <taxon>Digenea</taxon>
        <taxon>Strigeidida</taxon>
        <taxon>Schistosomatoidea</taxon>
        <taxon>Schistosomatidae</taxon>
        <taxon>Schistosoma</taxon>
    </lineage>
</organism>
<dbReference type="Proteomes" id="UP000279833">
    <property type="component" value="Unassembled WGS sequence"/>
</dbReference>
<keyword evidence="1" id="KW-0812">Transmembrane</keyword>
<accession>A0A183JSF7</accession>
<dbReference type="WBParaSite" id="SCUD_0000564701-mRNA-1">
    <property type="protein sequence ID" value="SCUD_0000564701-mRNA-1"/>
    <property type="gene ID" value="SCUD_0000564701"/>
</dbReference>
<keyword evidence="1" id="KW-0472">Membrane</keyword>
<reference evidence="2 3" key="2">
    <citation type="submission" date="2018-11" db="EMBL/GenBank/DDBJ databases">
        <authorList>
            <consortium name="Pathogen Informatics"/>
        </authorList>
    </citation>
    <scope>NUCLEOTIDE SEQUENCE [LARGE SCALE GENOMIC DNA]</scope>
    <source>
        <strain evidence="2">Dakar</strain>
        <strain evidence="3">Dakar, Senegal</strain>
    </source>
</reference>
<keyword evidence="1" id="KW-1133">Transmembrane helix</keyword>
<sequence>MNPTITINKFGSFYRILEITFAAVIASGTYLENKL</sequence>